<evidence type="ECO:0000313" key="6">
    <source>
        <dbReference type="Proteomes" id="UP000003527"/>
    </source>
</evidence>
<evidence type="ECO:0000256" key="1">
    <source>
        <dbReference type="SAM" id="MobiDB-lite"/>
    </source>
</evidence>
<dbReference type="InterPro" id="IPR055382">
    <property type="entry name" value="DUF7601"/>
</dbReference>
<dbReference type="Proteomes" id="UP000003527">
    <property type="component" value="Unassembled WGS sequence"/>
</dbReference>
<feature type="region of interest" description="Disordered" evidence="1">
    <location>
        <begin position="216"/>
        <end position="242"/>
    </location>
</feature>
<keyword evidence="2" id="KW-1133">Transmembrane helix</keyword>
<organism evidence="5 6">
    <name type="scientific">Oribacterium asaccharolyticum ACB7</name>
    <dbReference type="NCBI Taxonomy" id="796944"/>
    <lineage>
        <taxon>Bacteria</taxon>
        <taxon>Bacillati</taxon>
        <taxon>Bacillota</taxon>
        <taxon>Clostridia</taxon>
        <taxon>Lachnospirales</taxon>
        <taxon>Lachnospiraceae</taxon>
        <taxon>Oribacterium</taxon>
    </lineage>
</organism>
<dbReference type="Gene3D" id="2.60.40.1140">
    <property type="entry name" value="Collagen-binding surface protein Cna, B-type domain"/>
    <property type="match status" value="1"/>
</dbReference>
<dbReference type="Gene3D" id="2.60.40.3050">
    <property type="match status" value="1"/>
</dbReference>
<feature type="compositionally biased region" description="Pro residues" evidence="1">
    <location>
        <begin position="221"/>
        <end position="234"/>
    </location>
</feature>
<comment type="caution">
    <text evidence="5">The sequence shown here is derived from an EMBL/GenBank/DDBJ whole genome shotgun (WGS) entry which is preliminary data.</text>
</comment>
<name>G9WWT0_9FIRM</name>
<proteinExistence type="predicted"/>
<reference evidence="5 6" key="1">
    <citation type="submission" date="2011-08" db="EMBL/GenBank/DDBJ databases">
        <title>The Genome Sequence of Oribacterium sp. ACB7.</title>
        <authorList>
            <consortium name="The Broad Institute Genome Sequencing Platform"/>
            <person name="Earl A."/>
            <person name="Ward D."/>
            <person name="Feldgarden M."/>
            <person name="Gevers D."/>
            <person name="Sizova M."/>
            <person name="Hazen A."/>
            <person name="Epstein S."/>
            <person name="Young S.K."/>
            <person name="Zeng Q."/>
            <person name="Gargeya S."/>
            <person name="Fitzgerald M."/>
            <person name="Haas B."/>
            <person name="Abouelleil A."/>
            <person name="Alvarado L."/>
            <person name="Arachchi H.M."/>
            <person name="Berlin A."/>
            <person name="Brown A."/>
            <person name="Chapman S.B."/>
            <person name="Chen Z."/>
            <person name="Dunbar C."/>
            <person name="Freedman E."/>
            <person name="Gearin G."/>
            <person name="Gellesch M."/>
            <person name="Goldberg J."/>
            <person name="Griggs A."/>
            <person name="Gujja S."/>
            <person name="Heiman D."/>
            <person name="Howarth C."/>
            <person name="Larson L."/>
            <person name="Lui A."/>
            <person name="MacDonald P.J.P."/>
            <person name="Montmayeur A."/>
            <person name="Murphy C."/>
            <person name="Neiman D."/>
            <person name="Pearson M."/>
            <person name="Priest M."/>
            <person name="Roberts A."/>
            <person name="Saif S."/>
            <person name="Shea T."/>
            <person name="Shenoy N."/>
            <person name="Sisk P."/>
            <person name="Stolte C."/>
            <person name="Sykes S."/>
            <person name="Wortman J."/>
            <person name="Nusbaum C."/>
            <person name="Birren B."/>
        </authorList>
    </citation>
    <scope>NUCLEOTIDE SEQUENCE [LARGE SCALE GENOMIC DNA]</scope>
    <source>
        <strain evidence="5 6">ACB7</strain>
    </source>
</reference>
<accession>G9WWT0</accession>
<keyword evidence="3" id="KW-0732">Signal</keyword>
<feature type="transmembrane region" description="Helical" evidence="2">
    <location>
        <begin position="414"/>
        <end position="432"/>
    </location>
</feature>
<dbReference type="AlphaFoldDB" id="G9WWT0"/>
<feature type="signal peptide" evidence="3">
    <location>
        <begin position="1"/>
        <end position="27"/>
    </location>
</feature>
<feature type="chain" id="PRO_5003528036" description="DUF7601 domain-containing protein" evidence="3">
    <location>
        <begin position="28"/>
        <end position="439"/>
    </location>
</feature>
<gene>
    <name evidence="5" type="ORF">HMPREF9624_01524</name>
</gene>
<keyword evidence="2" id="KW-0812">Transmembrane</keyword>
<feature type="domain" description="DUF7601" evidence="4">
    <location>
        <begin position="248"/>
        <end position="370"/>
    </location>
</feature>
<keyword evidence="6" id="KW-1185">Reference proteome</keyword>
<dbReference type="EMBL" id="AFZD01000021">
    <property type="protein sequence ID" value="EHL09483.1"/>
    <property type="molecule type" value="Genomic_DNA"/>
</dbReference>
<sequence>MRKNLNKLATLALSGMMVMSMAMPAFAFDSKELTIPFTKKLYVDGETLAPQTAFDFTIEAGPGSTEWEYETATGTSKVTTKAGLAGGVKVKKKAVFEPQPGSAEKFGKKEANSDYRYFASDAEFEVVDSVFAPATVDYGTYEYILKEVNSGYEGVVYSKSEYKIMVMKYHAVDPVDNVDKDHIIAKVVRTKLGNTINLTEEQKKKALSEKVTGITNNYGNPTPPPNPDIPPVTPPGDEDHPNDSTHVVTIKKKVTGNASNKSQDFEFEVFVVPASVTAVTDSKREMYAVLDEDGATALSGKAITASTQAEYAVRTAAYKFTFKAKDGKGIKITGLTKGDKVYVKEVNGAGYVMTAGEDKTNYATTGDLTTGTRLDELAAVTNYETSFNVHKNQAAVEIKNDKDNVTPTGIVMNVAPYALMLAVAGGLGVVFVNRKKEEE</sequence>
<dbReference type="HOGENOM" id="CLU_701782_0_0_9"/>
<evidence type="ECO:0000313" key="5">
    <source>
        <dbReference type="EMBL" id="EHL09483.1"/>
    </source>
</evidence>
<protein>
    <recommendedName>
        <fullName evidence="4">DUF7601 domain-containing protein</fullName>
    </recommendedName>
</protein>
<evidence type="ECO:0000256" key="2">
    <source>
        <dbReference type="SAM" id="Phobius"/>
    </source>
</evidence>
<dbReference type="RefSeq" id="WP_009537285.1">
    <property type="nucleotide sequence ID" value="NZ_JH414505.1"/>
</dbReference>
<dbReference type="InterPro" id="IPR038174">
    <property type="entry name" value="Strep_pil_link_sf"/>
</dbReference>
<dbReference type="PATRIC" id="fig|796944.3.peg.2281"/>
<keyword evidence="2" id="KW-0472">Membrane</keyword>
<evidence type="ECO:0000259" key="4">
    <source>
        <dbReference type="Pfam" id="PF24547"/>
    </source>
</evidence>
<evidence type="ECO:0000256" key="3">
    <source>
        <dbReference type="SAM" id="SignalP"/>
    </source>
</evidence>
<dbReference type="Pfam" id="PF24547">
    <property type="entry name" value="DUF7601"/>
    <property type="match status" value="1"/>
</dbReference>